<organism evidence="2 3">
    <name type="scientific">Paraburkholderia sartisoli</name>
    <dbReference type="NCBI Taxonomy" id="83784"/>
    <lineage>
        <taxon>Bacteria</taxon>
        <taxon>Pseudomonadati</taxon>
        <taxon>Pseudomonadota</taxon>
        <taxon>Betaproteobacteria</taxon>
        <taxon>Burkholderiales</taxon>
        <taxon>Burkholderiaceae</taxon>
        <taxon>Paraburkholderia</taxon>
    </lineage>
</organism>
<dbReference type="EMBL" id="FNRQ01000011">
    <property type="protein sequence ID" value="SEB23390.1"/>
    <property type="molecule type" value="Genomic_DNA"/>
</dbReference>
<proteinExistence type="predicted"/>
<dbReference type="RefSeq" id="WP_322788622.1">
    <property type="nucleotide sequence ID" value="NZ_FNRQ01000011.1"/>
</dbReference>
<feature type="region of interest" description="Disordered" evidence="1">
    <location>
        <begin position="68"/>
        <end position="102"/>
    </location>
</feature>
<evidence type="ECO:0000256" key="1">
    <source>
        <dbReference type="SAM" id="MobiDB-lite"/>
    </source>
</evidence>
<evidence type="ECO:0000313" key="2">
    <source>
        <dbReference type="EMBL" id="SEB23390.1"/>
    </source>
</evidence>
<keyword evidence="3" id="KW-1185">Reference proteome</keyword>
<dbReference type="STRING" id="83784.SAMN05192564_111113"/>
<gene>
    <name evidence="2" type="ORF">SAMN05192564_111113</name>
</gene>
<accession>A0A1H4HPN2</accession>
<protein>
    <submittedName>
        <fullName evidence="2">Uncharacterized protein</fullName>
    </submittedName>
</protein>
<name>A0A1H4HPN2_9BURK</name>
<dbReference type="Proteomes" id="UP000198638">
    <property type="component" value="Unassembled WGS sequence"/>
</dbReference>
<sequence>MLSPHEFATLLLVGDARDQTELNRADLDALFEHQFIAFEKVSSERQNPHLTRNGRAVLKAMAHIRRIADPQRGRDHDVRSRMLHAPEGDSVDPRSPEKALPV</sequence>
<evidence type="ECO:0000313" key="3">
    <source>
        <dbReference type="Proteomes" id="UP000198638"/>
    </source>
</evidence>
<reference evidence="3" key="1">
    <citation type="submission" date="2016-10" db="EMBL/GenBank/DDBJ databases">
        <authorList>
            <person name="Varghese N."/>
            <person name="Submissions S."/>
        </authorList>
    </citation>
    <scope>NUCLEOTIDE SEQUENCE [LARGE SCALE GENOMIC DNA]</scope>
    <source>
        <strain evidence="3">LMG 24000</strain>
    </source>
</reference>
<dbReference type="AlphaFoldDB" id="A0A1H4HPN2"/>